<name>A0A8T0E609_ARGBR</name>
<organism evidence="1 2">
    <name type="scientific">Argiope bruennichi</name>
    <name type="common">Wasp spider</name>
    <name type="synonym">Aranea bruennichi</name>
    <dbReference type="NCBI Taxonomy" id="94029"/>
    <lineage>
        <taxon>Eukaryota</taxon>
        <taxon>Metazoa</taxon>
        <taxon>Ecdysozoa</taxon>
        <taxon>Arthropoda</taxon>
        <taxon>Chelicerata</taxon>
        <taxon>Arachnida</taxon>
        <taxon>Araneae</taxon>
        <taxon>Araneomorphae</taxon>
        <taxon>Entelegynae</taxon>
        <taxon>Araneoidea</taxon>
        <taxon>Araneidae</taxon>
        <taxon>Argiope</taxon>
    </lineage>
</organism>
<accession>A0A8T0E609</accession>
<proteinExistence type="predicted"/>
<keyword evidence="2" id="KW-1185">Reference proteome</keyword>
<gene>
    <name evidence="1" type="ORF">HNY73_019809</name>
</gene>
<dbReference type="EMBL" id="JABXBU010002230">
    <property type="protein sequence ID" value="KAF8766778.1"/>
    <property type="molecule type" value="Genomic_DNA"/>
</dbReference>
<reference evidence="1" key="2">
    <citation type="submission" date="2020-06" db="EMBL/GenBank/DDBJ databases">
        <authorList>
            <person name="Sheffer M."/>
        </authorList>
    </citation>
    <scope>NUCLEOTIDE SEQUENCE</scope>
</reference>
<protein>
    <submittedName>
        <fullName evidence="1">Uncharacterized protein</fullName>
    </submittedName>
</protein>
<evidence type="ECO:0000313" key="2">
    <source>
        <dbReference type="Proteomes" id="UP000807504"/>
    </source>
</evidence>
<sequence length="110" mass="12813">MAGCVWRSIQYVYCNLPYIECSHTPPVKTCLELWMEAMAGNMAALQRFVATVVFATTGIHSHHHPFFGYSQNLQGNSSHYYIFKYLLQIQIIRSKSPLRMRMSFLLNYEN</sequence>
<reference evidence="1" key="1">
    <citation type="journal article" date="2020" name="bioRxiv">
        <title>Chromosome-level reference genome of the European wasp spider Argiope bruennichi: a resource for studies on range expansion and evolutionary adaptation.</title>
        <authorList>
            <person name="Sheffer M.M."/>
            <person name="Hoppe A."/>
            <person name="Krehenwinkel H."/>
            <person name="Uhl G."/>
            <person name="Kuss A.W."/>
            <person name="Jensen L."/>
            <person name="Jensen C."/>
            <person name="Gillespie R.G."/>
            <person name="Hoff K.J."/>
            <person name="Prost S."/>
        </authorList>
    </citation>
    <scope>NUCLEOTIDE SEQUENCE</scope>
</reference>
<comment type="caution">
    <text evidence="1">The sequence shown here is derived from an EMBL/GenBank/DDBJ whole genome shotgun (WGS) entry which is preliminary data.</text>
</comment>
<dbReference type="AlphaFoldDB" id="A0A8T0E609"/>
<dbReference type="Proteomes" id="UP000807504">
    <property type="component" value="Unassembled WGS sequence"/>
</dbReference>
<evidence type="ECO:0000313" key="1">
    <source>
        <dbReference type="EMBL" id="KAF8766778.1"/>
    </source>
</evidence>